<feature type="chain" id="PRO_5004180121" description="DUF945 domain-containing protein" evidence="1">
    <location>
        <begin position="26"/>
        <end position="396"/>
    </location>
</feature>
<organism evidence="2">
    <name type="scientific">Chelativorans sp. (strain BNC1)</name>
    <dbReference type="NCBI Taxonomy" id="266779"/>
    <lineage>
        <taxon>Bacteria</taxon>
        <taxon>Pseudomonadati</taxon>
        <taxon>Pseudomonadota</taxon>
        <taxon>Alphaproteobacteria</taxon>
        <taxon>Hyphomicrobiales</taxon>
        <taxon>Phyllobacteriaceae</taxon>
        <taxon>Chelativorans</taxon>
    </lineage>
</organism>
<keyword evidence="1" id="KW-0732">Signal</keyword>
<dbReference type="STRING" id="266779.Meso_1123"/>
<dbReference type="KEGG" id="mes:Meso_1123"/>
<reference evidence="2" key="1">
    <citation type="submission" date="2006-06" db="EMBL/GenBank/DDBJ databases">
        <title>Complete sequence of chromosome of Chelativorans sp. BNC1.</title>
        <authorList>
            <consortium name="US DOE Joint Genome Institute"/>
            <person name="Copeland A."/>
            <person name="Lucas S."/>
            <person name="Lapidus A."/>
            <person name="Barry K."/>
            <person name="Detter J.C."/>
            <person name="Glavina del Rio T."/>
            <person name="Hammon N."/>
            <person name="Israni S."/>
            <person name="Dalin E."/>
            <person name="Tice H."/>
            <person name="Pitluck S."/>
            <person name="Chertkov O."/>
            <person name="Brettin T."/>
            <person name="Bruce D."/>
            <person name="Han C."/>
            <person name="Tapia R."/>
            <person name="Gilna P."/>
            <person name="Schmutz J."/>
            <person name="Larimer F."/>
            <person name="Land M."/>
            <person name="Hauser L."/>
            <person name="Kyrpides N."/>
            <person name="Mikhailova N."/>
            <person name="Richardson P."/>
        </authorList>
    </citation>
    <scope>NUCLEOTIDE SEQUENCE</scope>
    <source>
        <strain evidence="2">BNC1</strain>
    </source>
</reference>
<dbReference type="AlphaFoldDB" id="Q11JA6"/>
<protein>
    <recommendedName>
        <fullName evidence="3">DUF945 domain-containing protein</fullName>
    </recommendedName>
</protein>
<sequence precursor="true">MQPHRLRPLFLASLLVTVSSSHVFAVEAQAVGERLKALLSKQGIEFTYTDARMDGNDVALSGTAVKGPEGGDGLDLGELTLEDVTEEPDGTYRVGRLALDAFEQQEGDLTISMEEATIEGLVLPRDEASDPFGGFMRYDHAAVARIDVENEDGPLATVENLVADLTIADDNSAVDFNGTAESFSLNLQAMVESGNAAGLLEDIGYQQITGSASMEGRWQPSDGRLTLSRYEAVIDDAGTLSFLFDLSGYTPQFIQAAAEIAKEMDQSRGDQQQAAQGMAMLGLLQQLTFHGTAIRFTDNSLTGKLLDYQAEQMGSTPDALIGQAKAIIPAQLGPYLGAEAAESVAEAVGTFLENPENIEISAKPENPVPLAMLAAAAMASPEMLVKQIGLAVKANQ</sequence>
<dbReference type="EMBL" id="CP000390">
    <property type="protein sequence ID" value="ABG62519.1"/>
    <property type="molecule type" value="Genomic_DNA"/>
</dbReference>
<accession>Q11JA6</accession>
<dbReference type="HOGENOM" id="CLU_058374_0_0_5"/>
<evidence type="ECO:0008006" key="3">
    <source>
        <dbReference type="Google" id="ProtNLM"/>
    </source>
</evidence>
<dbReference type="OrthoDB" id="7824623at2"/>
<dbReference type="eggNOG" id="ENOG5032R84">
    <property type="taxonomic scope" value="Bacteria"/>
</dbReference>
<gene>
    <name evidence="2" type="ordered locus">Meso_1123</name>
</gene>
<evidence type="ECO:0000313" key="2">
    <source>
        <dbReference type="EMBL" id="ABG62519.1"/>
    </source>
</evidence>
<evidence type="ECO:0000256" key="1">
    <source>
        <dbReference type="SAM" id="SignalP"/>
    </source>
</evidence>
<name>Q11JA6_CHESB</name>
<feature type="signal peptide" evidence="1">
    <location>
        <begin position="1"/>
        <end position="25"/>
    </location>
</feature>
<proteinExistence type="predicted"/>